<dbReference type="PANTHER" id="PTHR46143:SF1">
    <property type="entry name" value="CALPAIN-7"/>
    <property type="match status" value="1"/>
</dbReference>
<evidence type="ECO:0000313" key="9">
    <source>
        <dbReference type="EMBL" id="KAH3672664.1"/>
    </source>
</evidence>
<evidence type="ECO:0000256" key="4">
    <source>
        <dbReference type="ARBA" id="ARBA00022807"/>
    </source>
</evidence>
<keyword evidence="3 7" id="KW-0378">Hydrolase</keyword>
<dbReference type="SUPFAM" id="SSF54001">
    <property type="entry name" value="Cysteine proteinases"/>
    <property type="match status" value="1"/>
</dbReference>
<reference evidence="9" key="1">
    <citation type="journal article" date="2021" name="Open Biol.">
        <title>Shared evolutionary footprints suggest mitochondrial oxidative damage underlies multiple complex I losses in fungi.</title>
        <authorList>
            <person name="Schikora-Tamarit M.A."/>
            <person name="Marcet-Houben M."/>
            <person name="Nosek J."/>
            <person name="Gabaldon T."/>
        </authorList>
    </citation>
    <scope>NUCLEOTIDE SEQUENCE</scope>
    <source>
        <strain evidence="9">CBS2887</strain>
    </source>
</reference>
<dbReference type="GO" id="GO:0004198">
    <property type="term" value="F:calcium-dependent cysteine-type endopeptidase activity"/>
    <property type="evidence" value="ECO:0007669"/>
    <property type="project" value="InterPro"/>
</dbReference>
<dbReference type="Gene3D" id="2.60.120.380">
    <property type="match status" value="1"/>
</dbReference>
<keyword evidence="2 7" id="KW-0645">Protease</keyword>
<comment type="similarity">
    <text evidence="1">Belongs to the peptidase C2 family. PalB/RIM13 subfamily.</text>
</comment>
<evidence type="ECO:0000259" key="8">
    <source>
        <dbReference type="PROSITE" id="PS50203"/>
    </source>
</evidence>
<keyword evidence="4 7" id="KW-0788">Thiol protease</keyword>
<dbReference type="Proteomes" id="UP000774326">
    <property type="component" value="Unassembled WGS sequence"/>
</dbReference>
<protein>
    <recommendedName>
        <fullName evidence="5">Cysteine protease RIM13</fullName>
    </recommendedName>
</protein>
<comment type="caution">
    <text evidence="9">The sequence shown here is derived from an EMBL/GenBank/DDBJ whole genome shotgun (WGS) entry which is preliminary data.</text>
</comment>
<evidence type="ECO:0000256" key="7">
    <source>
        <dbReference type="PROSITE-ProRule" id="PRU00239"/>
    </source>
</evidence>
<evidence type="ECO:0000256" key="6">
    <source>
        <dbReference type="PIRSR" id="PIRSR622684-1"/>
    </source>
</evidence>
<feature type="domain" description="Calpain catalytic" evidence="8">
    <location>
        <begin position="134"/>
        <end position="347"/>
    </location>
</feature>
<evidence type="ECO:0000256" key="3">
    <source>
        <dbReference type="ARBA" id="ARBA00022801"/>
    </source>
</evidence>
<dbReference type="InterPro" id="IPR051297">
    <property type="entry name" value="PalB/RIM13"/>
</dbReference>
<dbReference type="Pfam" id="PF00648">
    <property type="entry name" value="Peptidase_C2"/>
    <property type="match status" value="1"/>
</dbReference>
<dbReference type="InterPro" id="IPR036213">
    <property type="entry name" value="Calpain_III_sf"/>
</dbReference>
<feature type="active site" evidence="6 7">
    <location>
        <position position="339"/>
    </location>
</feature>
<dbReference type="SMART" id="SM00230">
    <property type="entry name" value="CysPc"/>
    <property type="match status" value="1"/>
</dbReference>
<dbReference type="EMBL" id="JAEUBG010005785">
    <property type="protein sequence ID" value="KAH3672664.1"/>
    <property type="molecule type" value="Genomic_DNA"/>
</dbReference>
<organism evidence="9 10">
    <name type="scientific">Wickerhamomyces pijperi</name>
    <name type="common">Yeast</name>
    <name type="synonym">Pichia pijperi</name>
    <dbReference type="NCBI Taxonomy" id="599730"/>
    <lineage>
        <taxon>Eukaryota</taxon>
        <taxon>Fungi</taxon>
        <taxon>Dikarya</taxon>
        <taxon>Ascomycota</taxon>
        <taxon>Saccharomycotina</taxon>
        <taxon>Saccharomycetes</taxon>
        <taxon>Phaffomycetales</taxon>
        <taxon>Wickerhamomycetaceae</taxon>
        <taxon>Wickerhamomyces</taxon>
    </lineage>
</organism>
<dbReference type="AlphaFoldDB" id="A0A9P8TBH8"/>
<dbReference type="PROSITE" id="PS50203">
    <property type="entry name" value="CALPAIN_CAT"/>
    <property type="match status" value="1"/>
</dbReference>
<accession>A0A9P8TBH8</accession>
<dbReference type="GO" id="GO:0006508">
    <property type="term" value="P:proteolysis"/>
    <property type="evidence" value="ECO:0007669"/>
    <property type="project" value="UniProtKB-KW"/>
</dbReference>
<dbReference type="SUPFAM" id="SSF49758">
    <property type="entry name" value="Calpain large subunit, middle domain (domain III)"/>
    <property type="match status" value="1"/>
</dbReference>
<name>A0A9P8TBH8_WICPI</name>
<dbReference type="InterPro" id="IPR022684">
    <property type="entry name" value="Calpain_cysteine_protease"/>
</dbReference>
<dbReference type="InterPro" id="IPR038765">
    <property type="entry name" value="Papain-like_cys_pep_sf"/>
</dbReference>
<evidence type="ECO:0000256" key="2">
    <source>
        <dbReference type="ARBA" id="ARBA00022670"/>
    </source>
</evidence>
<gene>
    <name evidence="9" type="ORF">WICPIJ_010034</name>
</gene>
<feature type="active site" evidence="6 7">
    <location>
        <position position="323"/>
    </location>
</feature>
<proteinExistence type="inferred from homology"/>
<evidence type="ECO:0000256" key="5">
    <source>
        <dbReference type="ARBA" id="ARBA00042255"/>
    </source>
</evidence>
<dbReference type="PANTHER" id="PTHR46143">
    <property type="entry name" value="CALPAIN-7"/>
    <property type="match status" value="1"/>
</dbReference>
<feature type="active site" evidence="6 7">
    <location>
        <position position="164"/>
    </location>
</feature>
<dbReference type="InterPro" id="IPR022682">
    <property type="entry name" value="Calpain_domain_III"/>
</dbReference>
<dbReference type="PRINTS" id="PR00704">
    <property type="entry name" value="CALPAIN"/>
</dbReference>
<evidence type="ECO:0000256" key="1">
    <source>
        <dbReference type="ARBA" id="ARBA00010193"/>
    </source>
</evidence>
<dbReference type="OrthoDB" id="167576at2759"/>
<dbReference type="Pfam" id="PF01067">
    <property type="entry name" value="Calpain_III"/>
    <property type="match status" value="1"/>
</dbReference>
<keyword evidence="10" id="KW-1185">Reference proteome</keyword>
<reference evidence="9" key="2">
    <citation type="submission" date="2021-01" db="EMBL/GenBank/DDBJ databases">
        <authorList>
            <person name="Schikora-Tamarit M.A."/>
        </authorList>
    </citation>
    <scope>NUCLEOTIDE SEQUENCE</scope>
    <source>
        <strain evidence="9">CBS2887</strain>
    </source>
</reference>
<dbReference type="InterPro" id="IPR001300">
    <property type="entry name" value="Peptidase_C2_calpain_cat"/>
</dbReference>
<evidence type="ECO:0000313" key="10">
    <source>
        <dbReference type="Proteomes" id="UP000774326"/>
    </source>
</evidence>
<sequence>MVVLYQVIKSIQRTQWQWALDNQKSALEHSNESIHLLNEVLKEKTTLTKDEVQSIKSLSTSIIDIHGRLKSNKPLSYQSKIQWLSSNLNGVLYPPVDQLPPLNECISRRIQLGETEDTTELTLSEAQTKLLSHWEAVSQQNWDVSSSTQSQALSTLYQDFLQDCSFVSAMISLIHHHCNPSSQSSFNILNSIAPHTVSDFYSVVIHFNGEPRMVEVSSKLPHLKDPTQALFIRSKSDPELLWPALVEKAYLKVQGHGYDSKGSNSGMDTFMISGWIPQYVTEEDRVDNQWFQSLKKDFENDKIVLNLGTGSQLEKDTRFHASHDYSVVDFKDDELILRNPWGGESQYHTVKIHDIFASFKTLYLNWNPQGLTMETLHFIWSHKDSRNLQFHQYPQFKIENSTGINQDVIVLLERHIGFTNSNINVLVCESTSGEILFSRGKLLNPNFVKANNTRFHYSKFNMKAQTCATVIVLNDAPELQNFTLRTYTAAKSTNITKSKHIYQHIKKIHDQWDIETSGGNWTLQSYLKNPQFEIYVLPSTTGSELTNVQIHLSSKENTMVNFQLFFKDSNQLTAKTMMGSLITNKYQTGSNFSVTTLTCGQSYILIPSTYDRDTHSDFSLSFISDSPLQIVKSYTRLGLYTSKISMTWPNNTTRMKYKFKVPFQTKLNIHLWSQTDNMMTVSSYTPQIRASLFYMETAEPILINTEFDDDLFGIWLNDVVITKCQYTVVILIERFEIGGGLILGDIGSDYRIKEL</sequence>